<gene>
    <name evidence="9" type="primary">nikMN_2</name>
    <name evidence="9" type="ORF">GALL_116440</name>
</gene>
<protein>
    <submittedName>
        <fullName evidence="9">Fused nickel transport protein NikMN</fullName>
    </submittedName>
</protein>
<sequence length="348" mass="35766">MHIPDGYLSPATCAVATVAALPVWAVALRRVKRQLQSRLVPLLAVVSAFCFVVMMFNLPIPGGTTAHAVGMGLAAILLGPWAASLAISIALLIQALFFGDGGITTFGANCLNMAIVGSFVAAGVYRLLAGRAPLLARRRVVAAAVAGYAGINMAAFLAACEFGLQPLLFHDAAGTPLYAPYPFSVALPAMMLAHLTLAGAAEAVIAGGVVAYLQRANPALLEAPLLGGAPRRVSLRALWIGVGGMMVCSPLGLLAAGMAWGEWRVEDLQNPQMRQQIAAVSGHLAPPPHPPAGLERLAGLWHAPLPDYAPAFLHNATVGYAASAVMGGGLVILLTAALTALLAARKSA</sequence>
<dbReference type="PANTHER" id="PTHR34229:SF1">
    <property type="entry name" value="METAL TRANSPORT PROTEIN HI_1621-RELATED"/>
    <property type="match status" value="1"/>
</dbReference>
<dbReference type="GO" id="GO:0000041">
    <property type="term" value="P:transition metal ion transport"/>
    <property type="evidence" value="ECO:0007669"/>
    <property type="project" value="InterPro"/>
</dbReference>
<feature type="transmembrane region" description="Helical" evidence="7">
    <location>
        <begin position="185"/>
        <end position="213"/>
    </location>
</feature>
<proteinExistence type="predicted"/>
<feature type="transmembrane region" description="Helical" evidence="7">
    <location>
        <begin position="39"/>
        <end position="60"/>
    </location>
</feature>
<feature type="transmembrane region" description="Helical" evidence="7">
    <location>
        <begin position="72"/>
        <end position="97"/>
    </location>
</feature>
<evidence type="ECO:0000256" key="6">
    <source>
        <dbReference type="ARBA" id="ARBA00023136"/>
    </source>
</evidence>
<name>A0A1J5SX53_9ZZZZ</name>
<feature type="transmembrane region" description="Helical" evidence="7">
    <location>
        <begin position="103"/>
        <end position="128"/>
    </location>
</feature>
<keyword evidence="6 7" id="KW-0472">Membrane</keyword>
<dbReference type="Pfam" id="PF01891">
    <property type="entry name" value="CbiM"/>
    <property type="match status" value="1"/>
</dbReference>
<comment type="subcellular location">
    <subcellularLocation>
        <location evidence="1">Cell membrane</location>
        <topology evidence="1">Multi-pass membrane protein</topology>
    </subcellularLocation>
</comment>
<evidence type="ECO:0000256" key="2">
    <source>
        <dbReference type="ARBA" id="ARBA00022448"/>
    </source>
</evidence>
<evidence type="ECO:0000256" key="4">
    <source>
        <dbReference type="ARBA" id="ARBA00022692"/>
    </source>
</evidence>
<organism evidence="9">
    <name type="scientific">mine drainage metagenome</name>
    <dbReference type="NCBI Taxonomy" id="410659"/>
    <lineage>
        <taxon>unclassified sequences</taxon>
        <taxon>metagenomes</taxon>
        <taxon>ecological metagenomes</taxon>
    </lineage>
</organism>
<evidence type="ECO:0000313" key="9">
    <source>
        <dbReference type="EMBL" id="OIR06172.1"/>
    </source>
</evidence>
<feature type="transmembrane region" description="Helical" evidence="7">
    <location>
        <begin position="320"/>
        <end position="344"/>
    </location>
</feature>
<reference evidence="9" key="1">
    <citation type="submission" date="2016-10" db="EMBL/GenBank/DDBJ databases">
        <title>Sequence of Gallionella enrichment culture.</title>
        <authorList>
            <person name="Poehlein A."/>
            <person name="Muehling M."/>
            <person name="Daniel R."/>
        </authorList>
    </citation>
    <scope>NUCLEOTIDE SEQUENCE</scope>
</reference>
<keyword evidence="3" id="KW-1003">Cell membrane</keyword>
<evidence type="ECO:0000256" key="3">
    <source>
        <dbReference type="ARBA" id="ARBA00022475"/>
    </source>
</evidence>
<dbReference type="Pfam" id="PF13190">
    <property type="entry name" value="PDGLE"/>
    <property type="match status" value="1"/>
</dbReference>
<dbReference type="InterPro" id="IPR002751">
    <property type="entry name" value="CbiM/NikMN"/>
</dbReference>
<feature type="transmembrane region" description="Helical" evidence="7">
    <location>
        <begin position="140"/>
        <end position="165"/>
    </location>
</feature>
<dbReference type="NCBIfam" id="NF008873">
    <property type="entry name" value="PRK11909.1"/>
    <property type="match status" value="1"/>
</dbReference>
<dbReference type="Gene3D" id="1.10.1760.20">
    <property type="match status" value="1"/>
</dbReference>
<keyword evidence="2" id="KW-0813">Transport</keyword>
<keyword evidence="4 7" id="KW-0812">Transmembrane</keyword>
<evidence type="ECO:0000256" key="5">
    <source>
        <dbReference type="ARBA" id="ARBA00022989"/>
    </source>
</evidence>
<dbReference type="PANTHER" id="PTHR34229">
    <property type="entry name" value="METAL TRANSPORT PROTEIN HI_1621-RELATED"/>
    <property type="match status" value="1"/>
</dbReference>
<comment type="caution">
    <text evidence="9">The sequence shown here is derived from an EMBL/GenBank/DDBJ whole genome shotgun (WGS) entry which is preliminary data.</text>
</comment>
<accession>A0A1J5SX53</accession>
<feature type="transmembrane region" description="Helical" evidence="7">
    <location>
        <begin position="233"/>
        <end position="260"/>
    </location>
</feature>
<evidence type="ECO:0000256" key="1">
    <source>
        <dbReference type="ARBA" id="ARBA00004651"/>
    </source>
</evidence>
<dbReference type="EMBL" id="MLJW01000045">
    <property type="protein sequence ID" value="OIR06172.1"/>
    <property type="molecule type" value="Genomic_DNA"/>
</dbReference>
<dbReference type="InterPro" id="IPR025937">
    <property type="entry name" value="PDGLE_dom"/>
</dbReference>
<dbReference type="GO" id="GO:0005886">
    <property type="term" value="C:plasma membrane"/>
    <property type="evidence" value="ECO:0007669"/>
    <property type="project" value="UniProtKB-SubCell"/>
</dbReference>
<feature type="transmembrane region" description="Helical" evidence="7">
    <location>
        <begin position="7"/>
        <end position="27"/>
    </location>
</feature>
<feature type="domain" description="PDGLE" evidence="8">
    <location>
        <begin position="240"/>
        <end position="342"/>
    </location>
</feature>
<evidence type="ECO:0000256" key="7">
    <source>
        <dbReference type="SAM" id="Phobius"/>
    </source>
</evidence>
<keyword evidence="5 7" id="KW-1133">Transmembrane helix</keyword>
<dbReference type="AlphaFoldDB" id="A0A1J5SX53"/>
<evidence type="ECO:0000259" key="8">
    <source>
        <dbReference type="Pfam" id="PF13190"/>
    </source>
</evidence>